<dbReference type="Gene3D" id="3.30.420.10">
    <property type="entry name" value="Ribonuclease H-like superfamily/Ribonuclease H"/>
    <property type="match status" value="1"/>
</dbReference>
<sequence length="558" mass="64836">MLSHAGRLILIKSVLTTMPVYYMTIEMLPKRIVKDINSLMTKFFWGKTDQSRYLAFTAWNKVCKPIEMGGLGVKDLQSFGDALFLKLVWSLMADEEKPWVKVCKSKYYPNVGYWRARNVTGAHALSQPWFQGWLVQEEAPREDRRLRVNNLIDEHTGQWNLQQLNRLYRPLQVQQILQGNNKPNLNDSLEDRLIWQLAKTGRFTPKEGYKTIMQAQAGRNSDQNTLWEGVWLSKNITPKIKIFIWRLLNKGLPMAVHMHSRFPNFSPTCQRCHEENEFDMHCLFFCATSRQVWFASPLGLRVDDLPLQIGEALKQIMEGLDDHGVHLFTSIIWEVWKERNKAVIEHKRFNPIEVIQRVRVMLTTVTYGPTELIHNTDEVRETYEIMEGGWQVVLDASWDTTQRAVCAYIIYDRGILHSVGMHSVNLNDPFMAEAHAFLLAIIKVIQQVGITRQPKVQFFSDCINLVQAVNNCDLENLPSWRARGTVNNIIRRMEELQNNATLHHARREAVQQAHSLANTARRGTNVYSGYPNWQLRQQHGIAEEIDSRFFQKVQQEPP</sequence>
<dbReference type="EMBL" id="JAMFTS010000002">
    <property type="protein sequence ID" value="KAJ4789113.1"/>
    <property type="molecule type" value="Genomic_DNA"/>
</dbReference>
<feature type="domain" description="Reverse transcriptase zinc-binding" evidence="2">
    <location>
        <begin position="203"/>
        <end position="293"/>
    </location>
</feature>
<organism evidence="3 4">
    <name type="scientific">Rhynchospora pubera</name>
    <dbReference type="NCBI Taxonomy" id="906938"/>
    <lineage>
        <taxon>Eukaryota</taxon>
        <taxon>Viridiplantae</taxon>
        <taxon>Streptophyta</taxon>
        <taxon>Embryophyta</taxon>
        <taxon>Tracheophyta</taxon>
        <taxon>Spermatophyta</taxon>
        <taxon>Magnoliopsida</taxon>
        <taxon>Liliopsida</taxon>
        <taxon>Poales</taxon>
        <taxon>Cyperaceae</taxon>
        <taxon>Cyperoideae</taxon>
        <taxon>Rhynchosporeae</taxon>
        <taxon>Rhynchospora</taxon>
    </lineage>
</organism>
<protein>
    <submittedName>
        <fullName evidence="3">RNA-directed DNA polymerase (Reverse transcriptase)-related family protein</fullName>
    </submittedName>
</protein>
<evidence type="ECO:0000313" key="3">
    <source>
        <dbReference type="EMBL" id="KAJ4789113.1"/>
    </source>
</evidence>
<dbReference type="InterPro" id="IPR044730">
    <property type="entry name" value="RNase_H-like_dom_plant"/>
</dbReference>
<dbReference type="GO" id="GO:0003964">
    <property type="term" value="F:RNA-directed DNA polymerase activity"/>
    <property type="evidence" value="ECO:0007669"/>
    <property type="project" value="UniProtKB-KW"/>
</dbReference>
<comment type="caution">
    <text evidence="3">The sequence shown here is derived from an EMBL/GenBank/DDBJ whole genome shotgun (WGS) entry which is preliminary data.</text>
</comment>
<dbReference type="InterPro" id="IPR026960">
    <property type="entry name" value="RVT-Znf"/>
</dbReference>
<keyword evidence="3" id="KW-0548">Nucleotidyltransferase</keyword>
<dbReference type="PANTHER" id="PTHR33116:SF86">
    <property type="entry name" value="REVERSE TRANSCRIPTASE DOMAIN-CONTAINING PROTEIN"/>
    <property type="match status" value="1"/>
</dbReference>
<dbReference type="Pfam" id="PF13966">
    <property type="entry name" value="zf-RVT"/>
    <property type="match status" value="1"/>
</dbReference>
<proteinExistence type="predicted"/>
<name>A0AAV8FEC9_9POAL</name>
<feature type="domain" description="RNase H type-1" evidence="1">
    <location>
        <begin position="400"/>
        <end position="520"/>
    </location>
</feature>
<dbReference type="AlphaFoldDB" id="A0AAV8FEC9"/>
<keyword evidence="3" id="KW-0808">Transferase</keyword>
<dbReference type="InterPro" id="IPR002156">
    <property type="entry name" value="RNaseH_domain"/>
</dbReference>
<evidence type="ECO:0000313" key="4">
    <source>
        <dbReference type="Proteomes" id="UP001140206"/>
    </source>
</evidence>
<dbReference type="Pfam" id="PF13456">
    <property type="entry name" value="RVT_3"/>
    <property type="match status" value="1"/>
</dbReference>
<accession>A0AAV8FEC9</accession>
<gene>
    <name evidence="3" type="ORF">LUZ62_040359</name>
</gene>
<keyword evidence="4" id="KW-1185">Reference proteome</keyword>
<evidence type="ECO:0000259" key="2">
    <source>
        <dbReference type="Pfam" id="PF13966"/>
    </source>
</evidence>
<reference evidence="3" key="1">
    <citation type="submission" date="2022-08" db="EMBL/GenBank/DDBJ databases">
        <authorList>
            <person name="Marques A."/>
        </authorList>
    </citation>
    <scope>NUCLEOTIDE SEQUENCE</scope>
    <source>
        <strain evidence="3">RhyPub2mFocal</strain>
        <tissue evidence="3">Leaves</tissue>
    </source>
</reference>
<dbReference type="PANTHER" id="PTHR33116">
    <property type="entry name" value="REVERSE TRANSCRIPTASE ZINC-BINDING DOMAIN-CONTAINING PROTEIN-RELATED-RELATED"/>
    <property type="match status" value="1"/>
</dbReference>
<dbReference type="GO" id="GO:0003676">
    <property type="term" value="F:nucleic acid binding"/>
    <property type="evidence" value="ECO:0007669"/>
    <property type="project" value="InterPro"/>
</dbReference>
<dbReference type="CDD" id="cd06222">
    <property type="entry name" value="RNase_H_like"/>
    <property type="match status" value="1"/>
</dbReference>
<evidence type="ECO:0000259" key="1">
    <source>
        <dbReference type="Pfam" id="PF13456"/>
    </source>
</evidence>
<dbReference type="Proteomes" id="UP001140206">
    <property type="component" value="Chromosome 2"/>
</dbReference>
<dbReference type="GO" id="GO:0004523">
    <property type="term" value="F:RNA-DNA hybrid ribonuclease activity"/>
    <property type="evidence" value="ECO:0007669"/>
    <property type="project" value="InterPro"/>
</dbReference>
<dbReference type="InterPro" id="IPR036397">
    <property type="entry name" value="RNaseH_sf"/>
</dbReference>
<keyword evidence="3" id="KW-0695">RNA-directed DNA polymerase</keyword>